<keyword evidence="9" id="KW-1185">Reference proteome</keyword>
<evidence type="ECO:0000256" key="4">
    <source>
        <dbReference type="ARBA" id="ARBA00023163"/>
    </source>
</evidence>
<keyword evidence="6" id="KW-0597">Phosphoprotein</keyword>
<evidence type="ECO:0000313" key="9">
    <source>
        <dbReference type="Proteomes" id="UP001523565"/>
    </source>
</evidence>
<dbReference type="InterPro" id="IPR016032">
    <property type="entry name" value="Sig_transdc_resp-reg_C-effctor"/>
</dbReference>
<evidence type="ECO:0000313" key="8">
    <source>
        <dbReference type="EMBL" id="MCP1111018.1"/>
    </source>
</evidence>
<reference evidence="8 9" key="1">
    <citation type="journal article" date="2022" name="Genome Biol. Evol.">
        <title>Host diet, physiology and behaviors set the stage for Lachnospiraceae cladogenesis.</title>
        <authorList>
            <person name="Vera-Ponce De Leon A."/>
            <person name="Schneider M."/>
            <person name="Jahnes B.C."/>
            <person name="Sadowski V."/>
            <person name="Camuy-Velez L.A."/>
            <person name="Duan J."/>
            <person name="Sabree Z.L."/>
        </authorList>
    </citation>
    <scope>NUCLEOTIDE SEQUENCE [LARGE SCALE GENOMIC DNA]</scope>
    <source>
        <strain evidence="8 9">PAL227</strain>
    </source>
</reference>
<evidence type="ECO:0000256" key="2">
    <source>
        <dbReference type="ARBA" id="ARBA00023015"/>
    </source>
</evidence>
<organism evidence="8 9">
    <name type="scientific">Ohessyouella blattaphilus</name>
    <dbReference type="NCBI Taxonomy" id="2949333"/>
    <lineage>
        <taxon>Bacteria</taxon>
        <taxon>Bacillati</taxon>
        <taxon>Bacillota</taxon>
        <taxon>Clostridia</taxon>
        <taxon>Lachnospirales</taxon>
        <taxon>Lachnospiraceae</taxon>
        <taxon>Ohessyouella</taxon>
    </lineage>
</organism>
<dbReference type="SMART" id="SM00448">
    <property type="entry name" value="REC"/>
    <property type="match status" value="1"/>
</dbReference>
<dbReference type="SUPFAM" id="SSF52172">
    <property type="entry name" value="CheY-like"/>
    <property type="match status" value="1"/>
</dbReference>
<accession>A0ABT1EJY7</accession>
<dbReference type="InterPro" id="IPR001789">
    <property type="entry name" value="Sig_transdc_resp-reg_receiver"/>
</dbReference>
<evidence type="ECO:0000259" key="7">
    <source>
        <dbReference type="PROSITE" id="PS50110"/>
    </source>
</evidence>
<dbReference type="PROSITE" id="PS50110">
    <property type="entry name" value="RESPONSE_REGULATORY"/>
    <property type="match status" value="1"/>
</dbReference>
<keyword evidence="2" id="KW-0805">Transcription regulation</keyword>
<dbReference type="InterPro" id="IPR011006">
    <property type="entry name" value="CheY-like_superfamily"/>
</dbReference>
<dbReference type="InterPro" id="IPR036388">
    <property type="entry name" value="WH-like_DNA-bd_sf"/>
</dbReference>
<dbReference type="EMBL" id="JAMZFV010000021">
    <property type="protein sequence ID" value="MCP1111018.1"/>
    <property type="molecule type" value="Genomic_DNA"/>
</dbReference>
<dbReference type="Gene3D" id="1.10.10.10">
    <property type="entry name" value="Winged helix-like DNA-binding domain superfamily/Winged helix DNA-binding domain"/>
    <property type="match status" value="1"/>
</dbReference>
<name>A0ABT1EJY7_9FIRM</name>
<comment type="caution">
    <text evidence="8">The sequence shown here is derived from an EMBL/GenBank/DDBJ whole genome shotgun (WGS) entry which is preliminary data.</text>
</comment>
<proteinExistence type="predicted"/>
<evidence type="ECO:0000256" key="3">
    <source>
        <dbReference type="ARBA" id="ARBA00023125"/>
    </source>
</evidence>
<keyword evidence="4" id="KW-0804">Transcription</keyword>
<dbReference type="Pfam" id="PF00072">
    <property type="entry name" value="Response_reg"/>
    <property type="match status" value="1"/>
</dbReference>
<sequence>MNFIAVDDERPALRMLEKAIWEARPECQLSSFLTAKEALQYAKENRVDVAFLDINMAEIHGIELAKRLLEINEKTNILFVTGYQEFALEAFSLAASGYIMKPADARAIDLELTRLRNPLKVWPDKQIRIKCFGGFGIFVNGEALLISWAKPKELLAYLVHKRGAGISSAEIAAILWEDKEYNHSVRTQTQRVISQLIKLLEEAGIGYLIKRSWNSLAVDTSKFSCDYYECLEDEDYMKHHVEEYMSEYSWGETVTGYLSRLQ</sequence>
<evidence type="ECO:0000256" key="6">
    <source>
        <dbReference type="PROSITE-ProRule" id="PRU00169"/>
    </source>
</evidence>
<comment type="function">
    <text evidence="5">May play the central regulatory role in sporulation. It may be an element of the effector pathway responsible for the activation of sporulation genes in response to nutritional stress. Spo0A may act in concert with spo0H (a sigma factor) to control the expression of some genes that are critical to the sporulation process.</text>
</comment>
<dbReference type="RefSeq" id="WP_262069899.1">
    <property type="nucleotide sequence ID" value="NZ_JAMXOC010000021.1"/>
</dbReference>
<dbReference type="PANTHER" id="PTHR48111:SF17">
    <property type="entry name" value="TRANSCRIPTIONAL REGULATORY PROTEIN YPDB"/>
    <property type="match status" value="1"/>
</dbReference>
<feature type="modified residue" description="4-aspartylphosphate" evidence="6">
    <location>
        <position position="53"/>
    </location>
</feature>
<dbReference type="SUPFAM" id="SSF46894">
    <property type="entry name" value="C-terminal effector domain of the bipartite response regulators"/>
    <property type="match status" value="1"/>
</dbReference>
<dbReference type="Gene3D" id="3.40.50.2300">
    <property type="match status" value="1"/>
</dbReference>
<dbReference type="PANTHER" id="PTHR48111">
    <property type="entry name" value="REGULATOR OF RPOS"/>
    <property type="match status" value="1"/>
</dbReference>
<gene>
    <name evidence="8" type="ORF">NK118_12230</name>
</gene>
<evidence type="ECO:0000256" key="5">
    <source>
        <dbReference type="ARBA" id="ARBA00024867"/>
    </source>
</evidence>
<dbReference type="Proteomes" id="UP001523565">
    <property type="component" value="Unassembled WGS sequence"/>
</dbReference>
<keyword evidence="3" id="KW-0238">DNA-binding</keyword>
<feature type="domain" description="Response regulatory" evidence="7">
    <location>
        <begin position="2"/>
        <end position="116"/>
    </location>
</feature>
<evidence type="ECO:0000256" key="1">
    <source>
        <dbReference type="ARBA" id="ARBA00018672"/>
    </source>
</evidence>
<protein>
    <recommendedName>
        <fullName evidence="1">Stage 0 sporulation protein A homolog</fullName>
    </recommendedName>
</protein>
<dbReference type="InterPro" id="IPR039420">
    <property type="entry name" value="WalR-like"/>
</dbReference>